<dbReference type="Gene3D" id="3.90.226.10">
    <property type="entry name" value="2-enoyl-CoA Hydratase, Chain A, domain 1"/>
    <property type="match status" value="1"/>
</dbReference>
<dbReference type="SUPFAM" id="SSF52096">
    <property type="entry name" value="ClpP/crotonase"/>
    <property type="match status" value="1"/>
</dbReference>
<gene>
    <name evidence="3" type="primary">echA13_2</name>
    <name evidence="3" type="ORF">MHIP_46570</name>
</gene>
<evidence type="ECO:0000256" key="1">
    <source>
        <dbReference type="ARBA" id="ARBA00005254"/>
    </source>
</evidence>
<dbReference type="AlphaFoldDB" id="A0A7I9ZT88"/>
<evidence type="ECO:0000256" key="2">
    <source>
        <dbReference type="SAM" id="MobiDB-lite"/>
    </source>
</evidence>
<dbReference type="PANTHER" id="PTHR43802:SF1">
    <property type="entry name" value="IP11341P-RELATED"/>
    <property type="match status" value="1"/>
</dbReference>
<dbReference type="Pfam" id="PF00378">
    <property type="entry name" value="ECH_1"/>
    <property type="match status" value="2"/>
</dbReference>
<dbReference type="PANTHER" id="PTHR43802">
    <property type="entry name" value="ENOYL-COA HYDRATASE"/>
    <property type="match status" value="1"/>
</dbReference>
<dbReference type="GO" id="GO:0003824">
    <property type="term" value="F:catalytic activity"/>
    <property type="evidence" value="ECO:0007669"/>
    <property type="project" value="UniProtKB-ARBA"/>
</dbReference>
<comment type="similarity">
    <text evidence="1">Belongs to the enoyl-CoA hydratase/isomerase family.</text>
</comment>
<keyword evidence="4" id="KW-1185">Reference proteome</keyword>
<dbReference type="InterPro" id="IPR001753">
    <property type="entry name" value="Enoyl-CoA_hydra/iso"/>
</dbReference>
<comment type="caution">
    <text evidence="3">The sequence shown here is derived from an EMBL/GenBank/DDBJ whole genome shotgun (WGS) entry which is preliminary data.</text>
</comment>
<dbReference type="Proteomes" id="UP000465304">
    <property type="component" value="Unassembled WGS sequence"/>
</dbReference>
<name>A0A7I9ZT88_9MYCO</name>
<dbReference type="InterPro" id="IPR029045">
    <property type="entry name" value="ClpP/crotonase-like_dom_sf"/>
</dbReference>
<evidence type="ECO:0000313" key="4">
    <source>
        <dbReference type="Proteomes" id="UP000465304"/>
    </source>
</evidence>
<evidence type="ECO:0000313" key="3">
    <source>
        <dbReference type="EMBL" id="GFH04174.1"/>
    </source>
</evidence>
<reference evidence="3 4" key="1">
    <citation type="journal article" date="2019" name="Emerg. Microbes Infect.">
        <title>Comprehensive subspecies identification of 175 nontuberculous mycobacteria species based on 7547 genomic profiles.</title>
        <authorList>
            <person name="Matsumoto Y."/>
            <person name="Kinjo T."/>
            <person name="Motooka D."/>
            <person name="Nabeya D."/>
            <person name="Jung N."/>
            <person name="Uechi K."/>
            <person name="Horii T."/>
            <person name="Iida T."/>
            <person name="Fujita J."/>
            <person name="Nakamura S."/>
        </authorList>
    </citation>
    <scope>NUCLEOTIDE SEQUENCE [LARGE SCALE GENOMIC DNA]</scope>
    <source>
        <strain evidence="3 4">JCM 30996</strain>
    </source>
</reference>
<organism evidence="3 4">
    <name type="scientific">Mycolicibacterium hippocampi</name>
    <dbReference type="NCBI Taxonomy" id="659824"/>
    <lineage>
        <taxon>Bacteria</taxon>
        <taxon>Bacillati</taxon>
        <taxon>Actinomycetota</taxon>
        <taxon>Actinomycetes</taxon>
        <taxon>Mycobacteriales</taxon>
        <taxon>Mycobacteriaceae</taxon>
        <taxon>Mycolicibacterium</taxon>
    </lineage>
</organism>
<dbReference type="FunFam" id="3.90.226.10:FF:000083">
    <property type="entry name" value="Enoyl-CoA hydratase EchA13"/>
    <property type="match status" value="1"/>
</dbReference>
<sequence length="336" mass="36637">MGITAPLRPAGPPEDTATVAFIGRAVFTHEGSTALQDFDCQFEFVGYELVERGRVAVITLDRPKQRNAQNRGMLVELGVAFERAEIDDTVRVVVLRGAGPSFSAGHDLGSSDDVRERAPGPGQHPTYGCDGGTLGGVESRHRQEWHYFFENTRRWRNLRKITIAEVHGMVLSAGLMLAWCCDLIVAGEDTVFADVVGTRLGMCGVEFFGHPWEFGPRKAKELLLTGDALGADEAHALGMVSKVFPDDQLSDCTVEFATRIAKLPTATALFIKESVNQTVDAMGFSTALDACFSIHQLNHAYWAEITGDRLGIGTVEHGLEDWRLAPEILPAGKNQP</sequence>
<protein>
    <submittedName>
        <fullName evidence="3">Putative enoyl-CoA hydratase EchA13</fullName>
    </submittedName>
</protein>
<proteinExistence type="inferred from homology"/>
<dbReference type="EMBL" id="BLLB01000002">
    <property type="protein sequence ID" value="GFH04174.1"/>
    <property type="molecule type" value="Genomic_DNA"/>
</dbReference>
<feature type="region of interest" description="Disordered" evidence="2">
    <location>
        <begin position="104"/>
        <end position="130"/>
    </location>
</feature>
<dbReference type="NCBIfam" id="NF006140">
    <property type="entry name" value="PRK08290.1"/>
    <property type="match status" value="1"/>
</dbReference>
<dbReference type="CDD" id="cd06558">
    <property type="entry name" value="crotonase-like"/>
    <property type="match status" value="1"/>
</dbReference>
<accession>A0A7I9ZT88</accession>